<keyword evidence="1" id="KW-1133">Transmembrane helix</keyword>
<dbReference type="Gene3D" id="1.20.1640.10">
    <property type="entry name" value="Multidrug efflux transporter AcrB transmembrane domain"/>
    <property type="match status" value="1"/>
</dbReference>
<keyword evidence="1" id="KW-0472">Membrane</keyword>
<keyword evidence="3" id="KW-1185">Reference proteome</keyword>
<evidence type="ECO:0000313" key="3">
    <source>
        <dbReference type="Proteomes" id="UP000037551"/>
    </source>
</evidence>
<keyword evidence="1" id="KW-0812">Transmembrane</keyword>
<organism evidence="2 3">
    <name type="scientific">Pseudomonas fildesensis</name>
    <dbReference type="NCBI Taxonomy" id="1674920"/>
    <lineage>
        <taxon>Bacteria</taxon>
        <taxon>Pseudomonadati</taxon>
        <taxon>Pseudomonadota</taxon>
        <taxon>Gammaproteobacteria</taxon>
        <taxon>Pseudomonadales</taxon>
        <taxon>Pseudomonadaceae</taxon>
        <taxon>Pseudomonas</taxon>
    </lineage>
</organism>
<dbReference type="PATRIC" id="fig|1674920.3.peg.1930"/>
<gene>
    <name evidence="2" type="ORF">ACR52_17725</name>
</gene>
<dbReference type="EMBL" id="LFMW01000012">
    <property type="protein sequence ID" value="KMT53988.1"/>
    <property type="molecule type" value="Genomic_DNA"/>
</dbReference>
<sequence length="90" mass="9756">MDEAILTAMHSVGRSTVVNVVIFSVGFLALLFSAYKPVIDLGTLVALALFSSGVMTILLVTLISPWFFAAIVPEHRADEREHPEREGALS</sequence>
<evidence type="ECO:0000313" key="2">
    <source>
        <dbReference type="EMBL" id="KMT53988.1"/>
    </source>
</evidence>
<evidence type="ECO:0000256" key="1">
    <source>
        <dbReference type="SAM" id="Phobius"/>
    </source>
</evidence>
<dbReference type="Proteomes" id="UP000037551">
    <property type="component" value="Unassembled WGS sequence"/>
</dbReference>
<protein>
    <recommendedName>
        <fullName evidence="4">Membrane transport protein MMPL domain-containing protein</fullName>
    </recommendedName>
</protein>
<evidence type="ECO:0008006" key="4">
    <source>
        <dbReference type="Google" id="ProtNLM"/>
    </source>
</evidence>
<feature type="transmembrane region" description="Helical" evidence="1">
    <location>
        <begin position="44"/>
        <end position="72"/>
    </location>
</feature>
<feature type="transmembrane region" description="Helical" evidence="1">
    <location>
        <begin position="12"/>
        <end position="32"/>
    </location>
</feature>
<dbReference type="STRING" id="1674920.ACR52_17725"/>
<reference evidence="2 3" key="1">
    <citation type="submission" date="2015-06" db="EMBL/GenBank/DDBJ databases">
        <title>Draft genome sequence of an Antarctic Pseudomonas sp. strain KG01 with full potential for biotechnological applications.</title>
        <authorList>
            <person name="Pavlov M.S."/>
            <person name="Lira F."/>
            <person name="Martinez J.L."/>
            <person name="Marshall S.H."/>
        </authorList>
    </citation>
    <scope>NUCLEOTIDE SEQUENCE [LARGE SCALE GENOMIC DNA]</scope>
    <source>
        <strain evidence="2 3">KG01</strain>
    </source>
</reference>
<proteinExistence type="predicted"/>
<accession>A0A0J8G010</accession>
<name>A0A0J8G010_9PSED</name>
<dbReference type="AlphaFoldDB" id="A0A0J8G010"/>
<dbReference type="SUPFAM" id="SSF82866">
    <property type="entry name" value="Multidrug efflux transporter AcrB transmembrane domain"/>
    <property type="match status" value="1"/>
</dbReference>
<comment type="caution">
    <text evidence="2">The sequence shown here is derived from an EMBL/GenBank/DDBJ whole genome shotgun (WGS) entry which is preliminary data.</text>
</comment>